<dbReference type="InterPro" id="IPR004113">
    <property type="entry name" value="FAD-bd_oxidored_4_C"/>
</dbReference>
<keyword evidence="5" id="KW-0560">Oxidoreductase</keyword>
<dbReference type="SUPFAM" id="SSF56176">
    <property type="entry name" value="FAD-binding/transporter-associated domain-like"/>
    <property type="match status" value="1"/>
</dbReference>
<dbReference type="Gene3D" id="1.10.45.10">
    <property type="entry name" value="Vanillyl-alcohol Oxidase, Chain A, domain 4"/>
    <property type="match status" value="1"/>
</dbReference>
<sequence length="556" mass="60400">MRPMSRAVSLPRFRLGGRATIPARVPFARYNHVEATRQPRDNSNGRSSAQWGLTGLVTGIGGCLLVSRWQSSDSPQVDSPEVEGAKGVEYADKEAMIKGIKIIEETLGEDSVSWDEEEIAIHGYSELSTSNCQARPVAVARPKSTEDVAFIAKICTAFKIPMIPFAGGSSVEGNFVAPYSGLTIDFSDMKQIISFHPEDMDVVVQPGVNWVDLNNLLKNSGLFLPLDPSPTALIGGMVATNCSGTNAVRYGTMKDWVVNVTVVLADGSVIKTRHRPRKTSAGYNLTSLFTGSEGTLGMITEITLKLATIPEKQSVAVATFPSIREAAATASKIMRTGIQIAALEMMDETQMMVINKNGGAGGRLWEEKPTLLFKFSGTPRAIEEDVERVRTISSQHGGENFEFAKSDEEMNSLWAARKESLWAMLAVRPEGTQIWSTDVAVPLSRMAEIIDLSKKESGQLGLFSSVLGHVGDGNFHQAVMYNPNDPDQKQSVRDCVLAMVHRAVEMEGTVSGEHGIGLGKKECLLEELGPETVGVMRTLKRSLDPHCLLNPGKIFD</sequence>
<dbReference type="InterPro" id="IPR016164">
    <property type="entry name" value="FAD-linked_Oxase-like_C"/>
</dbReference>
<dbReference type="InterPro" id="IPR016166">
    <property type="entry name" value="FAD-bd_PCMH"/>
</dbReference>
<dbReference type="Proteomes" id="UP000326268">
    <property type="component" value="Unassembled WGS sequence"/>
</dbReference>
<dbReference type="PANTHER" id="PTHR11748:SF83">
    <property type="entry name" value="DEHYDROGENASE (CYTOCHROME), PUTATIVE (AFU_ORTHOLOGUE AFUA_1G17520)-RELATED"/>
    <property type="match status" value="1"/>
</dbReference>
<organism evidence="9 10">
    <name type="scientific">Aspergillus caelatus</name>
    <dbReference type="NCBI Taxonomy" id="61420"/>
    <lineage>
        <taxon>Eukaryota</taxon>
        <taxon>Fungi</taxon>
        <taxon>Dikarya</taxon>
        <taxon>Ascomycota</taxon>
        <taxon>Pezizomycotina</taxon>
        <taxon>Eurotiomycetes</taxon>
        <taxon>Eurotiomycetidae</taxon>
        <taxon>Eurotiales</taxon>
        <taxon>Aspergillaceae</taxon>
        <taxon>Aspergillus</taxon>
        <taxon>Aspergillus subgen. Circumdati</taxon>
    </lineage>
</organism>
<keyword evidence="4" id="KW-0274">FAD</keyword>
<dbReference type="AlphaFoldDB" id="A0A5N7ADW6"/>
<dbReference type="EC" id="1.1.2.4" evidence="6"/>
<dbReference type="GO" id="GO:1903457">
    <property type="term" value="P:lactate catabolic process"/>
    <property type="evidence" value="ECO:0007669"/>
    <property type="project" value="TreeGrafter"/>
</dbReference>
<dbReference type="PANTHER" id="PTHR11748">
    <property type="entry name" value="D-LACTATE DEHYDROGENASE"/>
    <property type="match status" value="1"/>
</dbReference>
<dbReference type="Gene3D" id="3.30.465.10">
    <property type="match status" value="1"/>
</dbReference>
<protein>
    <recommendedName>
        <fullName evidence="6">D-lactate dehydrogenase (cytochrome)</fullName>
        <ecNumber evidence="6">1.1.2.4</ecNumber>
    </recommendedName>
</protein>
<evidence type="ECO:0000256" key="1">
    <source>
        <dbReference type="ARBA" id="ARBA00001974"/>
    </source>
</evidence>
<dbReference type="RefSeq" id="XP_031931138.1">
    <property type="nucleotide sequence ID" value="XM_032065753.1"/>
</dbReference>
<dbReference type="FunFam" id="3.30.70.2740:FF:000001">
    <property type="entry name" value="D-lactate dehydrogenase mitochondrial"/>
    <property type="match status" value="1"/>
</dbReference>
<dbReference type="Pfam" id="PF01565">
    <property type="entry name" value="FAD_binding_4"/>
    <property type="match status" value="1"/>
</dbReference>
<reference evidence="9 10" key="1">
    <citation type="submission" date="2019-04" db="EMBL/GenBank/DDBJ databases">
        <title>Friends and foes A comparative genomics studyof 23 Aspergillus species from section Flavi.</title>
        <authorList>
            <consortium name="DOE Joint Genome Institute"/>
            <person name="Kjaerbolling I."/>
            <person name="Vesth T."/>
            <person name="Frisvad J.C."/>
            <person name="Nybo J.L."/>
            <person name="Theobald S."/>
            <person name="Kildgaard S."/>
            <person name="Isbrandt T."/>
            <person name="Kuo A."/>
            <person name="Sato A."/>
            <person name="Lyhne E.K."/>
            <person name="Kogle M.E."/>
            <person name="Wiebenga A."/>
            <person name="Kun R.S."/>
            <person name="Lubbers R.J."/>
            <person name="Makela M.R."/>
            <person name="Barry K."/>
            <person name="Chovatia M."/>
            <person name="Clum A."/>
            <person name="Daum C."/>
            <person name="Haridas S."/>
            <person name="He G."/>
            <person name="LaButti K."/>
            <person name="Lipzen A."/>
            <person name="Mondo S."/>
            <person name="Riley R."/>
            <person name="Salamov A."/>
            <person name="Simmons B.A."/>
            <person name="Magnuson J.K."/>
            <person name="Henrissat B."/>
            <person name="Mortensen U.H."/>
            <person name="Larsen T.O."/>
            <person name="Devries R.P."/>
            <person name="Grigoriev I.V."/>
            <person name="Machida M."/>
            <person name="Baker S.E."/>
            <person name="Andersen M.R."/>
        </authorList>
    </citation>
    <scope>NUCLEOTIDE SEQUENCE [LARGE SCALE GENOMIC DNA]</scope>
    <source>
        <strain evidence="9 10">CBS 763.97</strain>
    </source>
</reference>
<comment type="similarity">
    <text evidence="2">Belongs to the FAD-binding oxidoreductase/transferase type 4 family.</text>
</comment>
<comment type="catalytic activity">
    <reaction evidence="7">
        <text>(R)-lactate + 2 Fe(III)-[cytochrome c] = 2 Fe(II)-[cytochrome c] + pyruvate + 2 H(+)</text>
        <dbReference type="Rhea" id="RHEA:13521"/>
        <dbReference type="Rhea" id="RHEA-COMP:10350"/>
        <dbReference type="Rhea" id="RHEA-COMP:14399"/>
        <dbReference type="ChEBI" id="CHEBI:15361"/>
        <dbReference type="ChEBI" id="CHEBI:15378"/>
        <dbReference type="ChEBI" id="CHEBI:16004"/>
        <dbReference type="ChEBI" id="CHEBI:29033"/>
        <dbReference type="ChEBI" id="CHEBI:29034"/>
        <dbReference type="EC" id="1.1.2.4"/>
    </reaction>
</comment>
<evidence type="ECO:0000256" key="4">
    <source>
        <dbReference type="ARBA" id="ARBA00022827"/>
    </source>
</evidence>
<evidence type="ECO:0000256" key="3">
    <source>
        <dbReference type="ARBA" id="ARBA00022630"/>
    </source>
</evidence>
<keyword evidence="3" id="KW-0285">Flavoprotein</keyword>
<dbReference type="InterPro" id="IPR036318">
    <property type="entry name" value="FAD-bd_PCMH-like_sf"/>
</dbReference>
<evidence type="ECO:0000313" key="9">
    <source>
        <dbReference type="EMBL" id="KAE8368057.1"/>
    </source>
</evidence>
<dbReference type="EMBL" id="ML737589">
    <property type="protein sequence ID" value="KAE8368057.1"/>
    <property type="molecule type" value="Genomic_DNA"/>
</dbReference>
<dbReference type="SUPFAM" id="SSF55103">
    <property type="entry name" value="FAD-linked oxidases, C-terminal domain"/>
    <property type="match status" value="1"/>
</dbReference>
<evidence type="ECO:0000259" key="8">
    <source>
        <dbReference type="PROSITE" id="PS51387"/>
    </source>
</evidence>
<evidence type="ECO:0000313" key="10">
    <source>
        <dbReference type="Proteomes" id="UP000326268"/>
    </source>
</evidence>
<dbReference type="PROSITE" id="PS51387">
    <property type="entry name" value="FAD_PCMH"/>
    <property type="match status" value="1"/>
</dbReference>
<dbReference type="FunFam" id="1.10.45.10:FF:000001">
    <property type="entry name" value="D-lactate dehydrogenase mitochondrial"/>
    <property type="match status" value="1"/>
</dbReference>
<dbReference type="InterPro" id="IPR016169">
    <property type="entry name" value="FAD-bd_PCMH_sub2"/>
</dbReference>
<proteinExistence type="inferred from homology"/>
<gene>
    <name evidence="9" type="ORF">BDV27DRAFT_122935</name>
</gene>
<dbReference type="InterPro" id="IPR006094">
    <property type="entry name" value="Oxid_FAD_bind_N"/>
</dbReference>
<evidence type="ECO:0000256" key="5">
    <source>
        <dbReference type="ARBA" id="ARBA00023002"/>
    </source>
</evidence>
<accession>A0A5N7ADW6</accession>
<dbReference type="Pfam" id="PF02913">
    <property type="entry name" value="FAD-oxidase_C"/>
    <property type="match status" value="1"/>
</dbReference>
<evidence type="ECO:0000256" key="6">
    <source>
        <dbReference type="ARBA" id="ARBA00038897"/>
    </source>
</evidence>
<name>A0A5N7ADW6_9EURO</name>
<dbReference type="InterPro" id="IPR016171">
    <property type="entry name" value="Vanillyl_alc_oxidase_C-sub2"/>
</dbReference>
<dbReference type="Gene3D" id="3.30.70.2740">
    <property type="match status" value="1"/>
</dbReference>
<dbReference type="GeneID" id="43650199"/>
<dbReference type="GO" id="GO:0004458">
    <property type="term" value="F:D-lactate dehydrogenase (cytochrome) activity"/>
    <property type="evidence" value="ECO:0007669"/>
    <property type="project" value="UniProtKB-EC"/>
</dbReference>
<dbReference type="GO" id="GO:0005739">
    <property type="term" value="C:mitochondrion"/>
    <property type="evidence" value="ECO:0007669"/>
    <property type="project" value="TreeGrafter"/>
</dbReference>
<dbReference type="FunFam" id="3.30.465.10:FF:000014">
    <property type="entry name" value="D-lactate dehydrogenase (Cytochrome), putative"/>
    <property type="match status" value="1"/>
</dbReference>
<dbReference type="GO" id="GO:0008720">
    <property type="term" value="F:D-lactate dehydrogenase (NAD+) activity"/>
    <property type="evidence" value="ECO:0007669"/>
    <property type="project" value="TreeGrafter"/>
</dbReference>
<evidence type="ECO:0000256" key="7">
    <source>
        <dbReference type="ARBA" id="ARBA00051436"/>
    </source>
</evidence>
<dbReference type="OrthoDB" id="7786253at2759"/>
<dbReference type="GO" id="GO:0071949">
    <property type="term" value="F:FAD binding"/>
    <property type="evidence" value="ECO:0007669"/>
    <property type="project" value="InterPro"/>
</dbReference>
<feature type="domain" description="FAD-binding PCMH-type" evidence="8">
    <location>
        <begin position="132"/>
        <end position="309"/>
    </location>
</feature>
<keyword evidence="10" id="KW-1185">Reference proteome</keyword>
<evidence type="ECO:0000256" key="2">
    <source>
        <dbReference type="ARBA" id="ARBA00008000"/>
    </source>
</evidence>
<comment type="cofactor">
    <cofactor evidence="1">
        <name>FAD</name>
        <dbReference type="ChEBI" id="CHEBI:57692"/>
    </cofactor>
</comment>